<dbReference type="EMBL" id="LXQD01000153">
    <property type="protein sequence ID" value="RCJ35426.1"/>
    <property type="molecule type" value="Genomic_DNA"/>
</dbReference>
<dbReference type="PANTHER" id="PTHR43461:SF1">
    <property type="entry name" value="TRANSMEMBRANE PROTEIN 256"/>
    <property type="match status" value="1"/>
</dbReference>
<evidence type="ECO:0000313" key="7">
    <source>
        <dbReference type="EMBL" id="RCJ35426.1"/>
    </source>
</evidence>
<comment type="subcellular location">
    <subcellularLocation>
        <location evidence="1">Membrane</location>
        <topology evidence="1">Multi-pass membrane protein</topology>
    </subcellularLocation>
</comment>
<name>A0A367RFV2_9NOSO</name>
<keyword evidence="3 6" id="KW-0812">Transmembrane</keyword>
<proteinExistence type="inferred from homology"/>
<dbReference type="Pfam" id="PF04241">
    <property type="entry name" value="DUF423"/>
    <property type="match status" value="1"/>
</dbReference>
<evidence type="ECO:0008006" key="9">
    <source>
        <dbReference type="Google" id="ProtNLM"/>
    </source>
</evidence>
<keyword evidence="8" id="KW-1185">Reference proteome</keyword>
<sequence>MTQIFLSVAAVLGGLSVAAGAFASHALREKISERSLEIFETGARYQMYHALALLLVALLISRNEPPQSTLVASGWLFIIGIAIFSGSLYALSLTGIKSLGAITPLGGAAFLAGWGALAFGAWSLKF</sequence>
<evidence type="ECO:0000256" key="3">
    <source>
        <dbReference type="ARBA" id="ARBA00022692"/>
    </source>
</evidence>
<comment type="similarity">
    <text evidence="2">Belongs to the UPF0382 family.</text>
</comment>
<feature type="transmembrane region" description="Helical" evidence="6">
    <location>
        <begin position="75"/>
        <end position="96"/>
    </location>
</feature>
<feature type="transmembrane region" description="Helical" evidence="6">
    <location>
        <begin position="47"/>
        <end position="63"/>
    </location>
</feature>
<evidence type="ECO:0000313" key="8">
    <source>
        <dbReference type="Proteomes" id="UP000252107"/>
    </source>
</evidence>
<dbReference type="Proteomes" id="UP000252107">
    <property type="component" value="Unassembled WGS sequence"/>
</dbReference>
<evidence type="ECO:0000256" key="1">
    <source>
        <dbReference type="ARBA" id="ARBA00004141"/>
    </source>
</evidence>
<keyword evidence="5 6" id="KW-0472">Membrane</keyword>
<evidence type="ECO:0000256" key="2">
    <source>
        <dbReference type="ARBA" id="ARBA00009694"/>
    </source>
</evidence>
<dbReference type="GO" id="GO:0005886">
    <property type="term" value="C:plasma membrane"/>
    <property type="evidence" value="ECO:0007669"/>
    <property type="project" value="TreeGrafter"/>
</dbReference>
<evidence type="ECO:0000256" key="5">
    <source>
        <dbReference type="ARBA" id="ARBA00023136"/>
    </source>
</evidence>
<reference evidence="7" key="1">
    <citation type="submission" date="2016-04" db="EMBL/GenBank/DDBJ databases">
        <authorList>
            <person name="Tabuchi Yagui T.R."/>
        </authorList>
    </citation>
    <scope>NUCLEOTIDE SEQUENCE [LARGE SCALE GENOMIC DNA]</scope>
    <source>
        <strain evidence="7">NIES-26</strain>
    </source>
</reference>
<accession>A0A367RFV2</accession>
<evidence type="ECO:0000256" key="6">
    <source>
        <dbReference type="SAM" id="Phobius"/>
    </source>
</evidence>
<comment type="caution">
    <text evidence="7">The sequence shown here is derived from an EMBL/GenBank/DDBJ whole genome shotgun (WGS) entry which is preliminary data.</text>
</comment>
<dbReference type="InterPro" id="IPR006696">
    <property type="entry name" value="DUF423"/>
</dbReference>
<keyword evidence="4 6" id="KW-1133">Transmembrane helix</keyword>
<feature type="transmembrane region" description="Helical" evidence="6">
    <location>
        <begin position="102"/>
        <end position="124"/>
    </location>
</feature>
<gene>
    <name evidence="7" type="ORF">A6770_16030</name>
</gene>
<organism evidence="7 8">
    <name type="scientific">Nostoc minutum NIES-26</name>
    <dbReference type="NCBI Taxonomy" id="1844469"/>
    <lineage>
        <taxon>Bacteria</taxon>
        <taxon>Bacillati</taxon>
        <taxon>Cyanobacteriota</taxon>
        <taxon>Cyanophyceae</taxon>
        <taxon>Nostocales</taxon>
        <taxon>Nostocaceae</taxon>
        <taxon>Nostoc</taxon>
    </lineage>
</organism>
<protein>
    <recommendedName>
        <fullName evidence="9">DUF423 domain-containing protein</fullName>
    </recommendedName>
</protein>
<evidence type="ECO:0000256" key="4">
    <source>
        <dbReference type="ARBA" id="ARBA00022989"/>
    </source>
</evidence>
<dbReference type="PANTHER" id="PTHR43461">
    <property type="entry name" value="TRANSMEMBRANE PROTEIN 256"/>
    <property type="match status" value="1"/>
</dbReference>
<dbReference type="AlphaFoldDB" id="A0A367RFV2"/>